<dbReference type="AlphaFoldDB" id="A0A4U0U9P1"/>
<evidence type="ECO:0000313" key="2">
    <source>
        <dbReference type="EMBL" id="TKA32080.1"/>
    </source>
</evidence>
<feature type="compositionally biased region" description="Basic and acidic residues" evidence="1">
    <location>
        <begin position="89"/>
        <end position="105"/>
    </location>
</feature>
<organism evidence="2 3">
    <name type="scientific">Salinomyces thailandicus</name>
    <dbReference type="NCBI Taxonomy" id="706561"/>
    <lineage>
        <taxon>Eukaryota</taxon>
        <taxon>Fungi</taxon>
        <taxon>Dikarya</taxon>
        <taxon>Ascomycota</taxon>
        <taxon>Pezizomycotina</taxon>
        <taxon>Dothideomycetes</taxon>
        <taxon>Dothideomycetidae</taxon>
        <taxon>Mycosphaerellales</taxon>
        <taxon>Teratosphaeriaceae</taxon>
        <taxon>Salinomyces</taxon>
    </lineage>
</organism>
<accession>A0A4U0U9P1</accession>
<sequence length="146" mass="16094">MSPWLRVLEAYAVAALLRTPAFHRAVEKVAKQVHRVRHGIPPDEPSGTQIDNKPGPSGFLGHFADEVKAQMGAEKHKQGSAGVNMDSRAMSHDGRKSRVEEVEAEADKVNADAAWRDAQHNAAQPPKRGLGGEYLAALREQMRRER</sequence>
<proteinExistence type="predicted"/>
<keyword evidence="3" id="KW-1185">Reference proteome</keyword>
<gene>
    <name evidence="2" type="ORF">B0A50_01327</name>
</gene>
<dbReference type="InterPro" id="IPR020301">
    <property type="entry name" value="Mrx7"/>
</dbReference>
<reference evidence="2 3" key="1">
    <citation type="submission" date="2017-03" db="EMBL/GenBank/DDBJ databases">
        <title>Genomes of endolithic fungi from Antarctica.</title>
        <authorList>
            <person name="Coleine C."/>
            <person name="Masonjones S."/>
            <person name="Stajich J.E."/>
        </authorList>
    </citation>
    <scope>NUCLEOTIDE SEQUENCE [LARGE SCALE GENOMIC DNA]</scope>
    <source>
        <strain evidence="2 3">CCFEE 6315</strain>
    </source>
</reference>
<dbReference type="OrthoDB" id="4138121at2759"/>
<dbReference type="Pfam" id="PF10906">
    <property type="entry name" value="Mrx7"/>
    <property type="match status" value="1"/>
</dbReference>
<dbReference type="EMBL" id="NAJL01000006">
    <property type="protein sequence ID" value="TKA32080.1"/>
    <property type="molecule type" value="Genomic_DNA"/>
</dbReference>
<feature type="compositionally biased region" description="Basic and acidic residues" evidence="1">
    <location>
        <begin position="63"/>
        <end position="77"/>
    </location>
</feature>
<evidence type="ECO:0000256" key="1">
    <source>
        <dbReference type="SAM" id="MobiDB-lite"/>
    </source>
</evidence>
<protein>
    <submittedName>
        <fullName evidence="2">Uncharacterized protein</fullName>
    </submittedName>
</protein>
<dbReference type="Proteomes" id="UP000308549">
    <property type="component" value="Unassembled WGS sequence"/>
</dbReference>
<evidence type="ECO:0000313" key="3">
    <source>
        <dbReference type="Proteomes" id="UP000308549"/>
    </source>
</evidence>
<feature type="region of interest" description="Disordered" evidence="1">
    <location>
        <begin position="38"/>
        <end position="105"/>
    </location>
</feature>
<name>A0A4U0U9P1_9PEZI</name>
<comment type="caution">
    <text evidence="2">The sequence shown here is derived from an EMBL/GenBank/DDBJ whole genome shotgun (WGS) entry which is preliminary data.</text>
</comment>